<keyword evidence="4 7" id="KW-0472">Membrane</keyword>
<accession>A0A428SN05</accession>
<feature type="transmembrane region" description="Helical" evidence="7">
    <location>
        <begin position="45"/>
        <end position="68"/>
    </location>
</feature>
<feature type="transmembrane region" description="Helical" evidence="7">
    <location>
        <begin position="88"/>
        <end position="109"/>
    </location>
</feature>
<keyword evidence="2 7" id="KW-0812">Transmembrane</keyword>
<keyword evidence="3 7" id="KW-1133">Transmembrane helix</keyword>
<feature type="domain" description="Rhodopsin" evidence="8">
    <location>
        <begin position="25"/>
        <end position="270"/>
    </location>
</feature>
<evidence type="ECO:0000256" key="6">
    <source>
        <dbReference type="SAM" id="MobiDB-lite"/>
    </source>
</evidence>
<feature type="transmembrane region" description="Helical" evidence="7">
    <location>
        <begin position="245"/>
        <end position="264"/>
    </location>
</feature>
<evidence type="ECO:0000259" key="8">
    <source>
        <dbReference type="Pfam" id="PF20684"/>
    </source>
</evidence>
<dbReference type="PANTHER" id="PTHR33048">
    <property type="entry name" value="PTH11-LIKE INTEGRAL MEMBRANE PROTEIN (AFU_ORTHOLOGUE AFUA_5G11245)"/>
    <property type="match status" value="1"/>
</dbReference>
<dbReference type="InterPro" id="IPR052337">
    <property type="entry name" value="SAT4-like"/>
</dbReference>
<proteinExistence type="inferred from homology"/>
<dbReference type="AlphaFoldDB" id="A0A428SN05"/>
<dbReference type="InterPro" id="IPR049326">
    <property type="entry name" value="Rhodopsin_dom_fungi"/>
</dbReference>
<feature type="transmembrane region" description="Helical" evidence="7">
    <location>
        <begin position="6"/>
        <end position="25"/>
    </location>
</feature>
<dbReference type="EMBL" id="NKCL01000004">
    <property type="protein sequence ID" value="RSL91188.1"/>
    <property type="molecule type" value="Genomic_DNA"/>
</dbReference>
<comment type="subcellular location">
    <subcellularLocation>
        <location evidence="1">Membrane</location>
        <topology evidence="1">Multi-pass membrane protein</topology>
    </subcellularLocation>
</comment>
<name>A0A428SN05_9HYPO</name>
<feature type="transmembrane region" description="Helical" evidence="7">
    <location>
        <begin position="121"/>
        <end position="138"/>
    </location>
</feature>
<feature type="region of interest" description="Disordered" evidence="6">
    <location>
        <begin position="294"/>
        <end position="364"/>
    </location>
</feature>
<evidence type="ECO:0000256" key="3">
    <source>
        <dbReference type="ARBA" id="ARBA00022989"/>
    </source>
</evidence>
<evidence type="ECO:0000313" key="9">
    <source>
        <dbReference type="EMBL" id="RSL91188.1"/>
    </source>
</evidence>
<dbReference type="PANTHER" id="PTHR33048:SF47">
    <property type="entry name" value="INTEGRAL MEMBRANE PROTEIN-RELATED"/>
    <property type="match status" value="1"/>
</dbReference>
<sequence>MTGLVPNVYAAIIIPMPAAALALVLRIKARRMTRMGLGYDDALCIAAWVFAVGYSVDLIVWAACFKLGQKLAPYSDEKIDYYMEKSRMMLWASEYLYAWSIALTKLAVLSFYRRLFQFSSIRIPIIVLMVMCGIWLTLRTFLTTFHCLPIQAYWDKTITNARCITHVARFYLGTDLTHCLMDFIILALPIWEIIRMRLPFGQKIAVLGLFALGSLVGIASIFQIIQSQTYNPSTRELPYEFALAMVWGSVEVHLAVFTSCLALLRPIFRKVIPGLSSGNSYAASRPSVAFQPPSEFAQAARSPRDDPLDSERGSTRQEYDTLSLPGSKDNSSSGRGIFHHREYRMSSLQGSQGSDSRLSEGSVR</sequence>
<reference evidence="9 10" key="1">
    <citation type="submission" date="2017-06" db="EMBL/GenBank/DDBJ databases">
        <title>Comparative genomic analysis of Ambrosia Fusariam Clade fungi.</title>
        <authorList>
            <person name="Stajich J.E."/>
            <person name="Carrillo J."/>
            <person name="Kijimoto T."/>
            <person name="Eskalen A."/>
            <person name="O'Donnell K."/>
            <person name="Kasson M."/>
        </authorList>
    </citation>
    <scope>NUCLEOTIDE SEQUENCE [LARGE SCALE GENOMIC DNA]</scope>
    <source>
        <strain evidence="9 10">NRRL62606</strain>
    </source>
</reference>
<feature type="transmembrane region" description="Helical" evidence="7">
    <location>
        <begin position="206"/>
        <end position="225"/>
    </location>
</feature>
<feature type="compositionally biased region" description="Polar residues" evidence="6">
    <location>
        <begin position="346"/>
        <end position="356"/>
    </location>
</feature>
<feature type="transmembrane region" description="Helical" evidence="7">
    <location>
        <begin position="175"/>
        <end position="194"/>
    </location>
</feature>
<protein>
    <recommendedName>
        <fullName evidence="8">Rhodopsin domain-containing protein</fullName>
    </recommendedName>
</protein>
<comment type="caution">
    <text evidence="9">The sequence shown here is derived from an EMBL/GenBank/DDBJ whole genome shotgun (WGS) entry which is preliminary data.</text>
</comment>
<dbReference type="Pfam" id="PF20684">
    <property type="entry name" value="Fung_rhodopsin"/>
    <property type="match status" value="1"/>
</dbReference>
<evidence type="ECO:0000256" key="7">
    <source>
        <dbReference type="SAM" id="Phobius"/>
    </source>
</evidence>
<evidence type="ECO:0000256" key="4">
    <source>
        <dbReference type="ARBA" id="ARBA00023136"/>
    </source>
</evidence>
<keyword evidence="10" id="KW-1185">Reference proteome</keyword>
<comment type="similarity">
    <text evidence="5">Belongs to the SAT4 family.</text>
</comment>
<evidence type="ECO:0000256" key="2">
    <source>
        <dbReference type="ARBA" id="ARBA00022692"/>
    </source>
</evidence>
<evidence type="ECO:0000256" key="1">
    <source>
        <dbReference type="ARBA" id="ARBA00004141"/>
    </source>
</evidence>
<organism evidence="9 10">
    <name type="scientific">Fusarium floridanum</name>
    <dbReference type="NCBI Taxonomy" id="1325733"/>
    <lineage>
        <taxon>Eukaryota</taxon>
        <taxon>Fungi</taxon>
        <taxon>Dikarya</taxon>
        <taxon>Ascomycota</taxon>
        <taxon>Pezizomycotina</taxon>
        <taxon>Sordariomycetes</taxon>
        <taxon>Hypocreomycetidae</taxon>
        <taxon>Hypocreales</taxon>
        <taxon>Nectriaceae</taxon>
        <taxon>Fusarium</taxon>
        <taxon>Fusarium solani species complex</taxon>
    </lineage>
</organism>
<dbReference type="GO" id="GO:0016020">
    <property type="term" value="C:membrane"/>
    <property type="evidence" value="ECO:0007669"/>
    <property type="project" value="UniProtKB-SubCell"/>
</dbReference>
<evidence type="ECO:0000313" key="10">
    <source>
        <dbReference type="Proteomes" id="UP000287972"/>
    </source>
</evidence>
<dbReference type="Proteomes" id="UP000287972">
    <property type="component" value="Unassembled WGS sequence"/>
</dbReference>
<evidence type="ECO:0000256" key="5">
    <source>
        <dbReference type="ARBA" id="ARBA00038359"/>
    </source>
</evidence>
<feature type="compositionally biased region" description="Basic and acidic residues" evidence="6">
    <location>
        <begin position="302"/>
        <end position="319"/>
    </location>
</feature>
<gene>
    <name evidence="9" type="ORF">CEP51_000347</name>
</gene>